<feature type="compositionally biased region" description="Polar residues" evidence="1">
    <location>
        <begin position="418"/>
        <end position="434"/>
    </location>
</feature>
<evidence type="ECO:0000256" key="1">
    <source>
        <dbReference type="SAM" id="MobiDB-lite"/>
    </source>
</evidence>
<dbReference type="EMBL" id="JAACJL010000032">
    <property type="protein sequence ID" value="KAF4616161.1"/>
    <property type="molecule type" value="Genomic_DNA"/>
</dbReference>
<name>A0A8H4QSQ3_9AGAR</name>
<gene>
    <name evidence="2" type="ORF">D9613_011223</name>
</gene>
<feature type="region of interest" description="Disordered" evidence="1">
    <location>
        <begin position="1"/>
        <end position="51"/>
    </location>
</feature>
<sequence>MNPTSCGPTRHVESSYRHSPYTATDRHVTRRELSSIAGRDSESSSHRELPAVGYSSINQTVHDPLLCALKQDSNPTTPPPSSAWSSLSAMFGYKTWDDAESSHRTAGTNVLAQHVPSQADHVSHMSTTEPDVYVGTPPLSPSSSTSLSSLEDFPTTPASWDNCITPEVEALQEITPYSLPSTSSTLSSYSWTTKEPLSSFITSNTTTCAPLGTPQSYCSLAFHPLSSSSSSSFPAPCPTTTSSSLPSFHTSIPSATPIHRTPSSSCYTSIPSSTRKWGRLQTPDFMGSARIPSLSSSPASSRSTSLSSAEDIPTAAWYSRNTVGEGLPWGGYEYSAPSSDPSSGAFSLANIDISKIAAAATTAANDINHVHHSSATQARLGENIISISGPPRIQPSRSPCHSKAVEPAKACKPRKTQRTGTSAVASSGQGNNAGTPKKKAGRPPQPYAVRITPATDYNKKHRKPNRDVGGLDFINFYRGPKNL</sequence>
<feature type="region of interest" description="Disordered" evidence="1">
    <location>
        <begin position="389"/>
        <end position="470"/>
    </location>
</feature>
<feature type="compositionally biased region" description="Low complexity" evidence="1">
    <location>
        <begin position="141"/>
        <end position="150"/>
    </location>
</feature>
<organism evidence="2 3">
    <name type="scientific">Agrocybe pediades</name>
    <dbReference type="NCBI Taxonomy" id="84607"/>
    <lineage>
        <taxon>Eukaryota</taxon>
        <taxon>Fungi</taxon>
        <taxon>Dikarya</taxon>
        <taxon>Basidiomycota</taxon>
        <taxon>Agaricomycotina</taxon>
        <taxon>Agaricomycetes</taxon>
        <taxon>Agaricomycetidae</taxon>
        <taxon>Agaricales</taxon>
        <taxon>Agaricineae</taxon>
        <taxon>Strophariaceae</taxon>
        <taxon>Agrocybe</taxon>
    </lineage>
</organism>
<dbReference type="Proteomes" id="UP000521872">
    <property type="component" value="Unassembled WGS sequence"/>
</dbReference>
<accession>A0A8H4QSQ3</accession>
<proteinExistence type="predicted"/>
<evidence type="ECO:0000313" key="3">
    <source>
        <dbReference type="Proteomes" id="UP000521872"/>
    </source>
</evidence>
<keyword evidence="3" id="KW-1185">Reference proteome</keyword>
<feature type="region of interest" description="Disordered" evidence="1">
    <location>
        <begin position="288"/>
        <end position="307"/>
    </location>
</feature>
<protein>
    <submittedName>
        <fullName evidence="2">Uncharacterized protein</fullName>
    </submittedName>
</protein>
<reference evidence="2 3" key="1">
    <citation type="submission" date="2019-12" db="EMBL/GenBank/DDBJ databases">
        <authorList>
            <person name="Floudas D."/>
            <person name="Bentzer J."/>
            <person name="Ahren D."/>
            <person name="Johansson T."/>
            <person name="Persson P."/>
            <person name="Tunlid A."/>
        </authorList>
    </citation>
    <scope>NUCLEOTIDE SEQUENCE [LARGE SCALE GENOMIC DNA]</scope>
    <source>
        <strain evidence="2 3">CBS 102.39</strain>
    </source>
</reference>
<dbReference type="AlphaFoldDB" id="A0A8H4QSQ3"/>
<evidence type="ECO:0000313" key="2">
    <source>
        <dbReference type="EMBL" id="KAF4616161.1"/>
    </source>
</evidence>
<feature type="region of interest" description="Disordered" evidence="1">
    <location>
        <begin position="117"/>
        <end position="151"/>
    </location>
</feature>
<feature type="compositionally biased region" description="Basic and acidic residues" evidence="1">
    <location>
        <begin position="24"/>
        <end position="49"/>
    </location>
</feature>
<comment type="caution">
    <text evidence="2">The sequence shown here is derived from an EMBL/GenBank/DDBJ whole genome shotgun (WGS) entry which is preliminary data.</text>
</comment>